<name>A0A6I6JKP9_9BACT</name>
<comment type="subcellular location">
    <subcellularLocation>
        <location evidence="5">Cytoplasm</location>
    </subcellularLocation>
    <subcellularLocation>
        <location evidence="1">Membrane</location>
    </subcellularLocation>
</comment>
<dbReference type="FunFam" id="3.90.550.10:FF:000011">
    <property type="entry name" value="3-deoxy-manno-octulosonate cytidylyltransferase"/>
    <property type="match status" value="1"/>
</dbReference>
<dbReference type="GO" id="GO:0008690">
    <property type="term" value="F:3-deoxy-manno-octulosonate cytidylyltransferase activity"/>
    <property type="evidence" value="ECO:0007669"/>
    <property type="project" value="UniProtKB-UniRule"/>
</dbReference>
<dbReference type="SUPFAM" id="SSF53448">
    <property type="entry name" value="Nucleotide-diphospho-sugar transferases"/>
    <property type="match status" value="1"/>
</dbReference>
<evidence type="ECO:0000256" key="5">
    <source>
        <dbReference type="HAMAP-Rule" id="MF_00057"/>
    </source>
</evidence>
<dbReference type="GO" id="GO:0033468">
    <property type="term" value="P:CMP-keto-3-deoxy-D-manno-octulosonic acid biosynthetic process"/>
    <property type="evidence" value="ECO:0007669"/>
    <property type="project" value="UniProtKB-UniRule"/>
</dbReference>
<evidence type="ECO:0000313" key="6">
    <source>
        <dbReference type="EMBL" id="QGY43425.1"/>
    </source>
</evidence>
<dbReference type="AlphaFoldDB" id="A0A6I6JKP9"/>
<dbReference type="GO" id="GO:0009103">
    <property type="term" value="P:lipopolysaccharide biosynthetic process"/>
    <property type="evidence" value="ECO:0007669"/>
    <property type="project" value="UniProtKB-UniRule"/>
</dbReference>
<evidence type="ECO:0000256" key="1">
    <source>
        <dbReference type="ARBA" id="ARBA00004370"/>
    </source>
</evidence>
<dbReference type="RefSeq" id="WP_158864544.1">
    <property type="nucleotide sequence ID" value="NZ_CP046401.1"/>
</dbReference>
<dbReference type="InterPro" id="IPR003329">
    <property type="entry name" value="Cytidylyl_trans"/>
</dbReference>
<evidence type="ECO:0000256" key="3">
    <source>
        <dbReference type="ARBA" id="ARBA00022695"/>
    </source>
</evidence>
<keyword evidence="7" id="KW-1185">Reference proteome</keyword>
<dbReference type="NCBIfam" id="NF003950">
    <property type="entry name" value="PRK05450.1-3"/>
    <property type="match status" value="1"/>
</dbReference>
<dbReference type="PANTHER" id="PTHR42866">
    <property type="entry name" value="3-DEOXY-MANNO-OCTULOSONATE CYTIDYLYLTRANSFERASE"/>
    <property type="match status" value="1"/>
</dbReference>
<dbReference type="GO" id="GO:0005829">
    <property type="term" value="C:cytosol"/>
    <property type="evidence" value="ECO:0007669"/>
    <property type="project" value="TreeGrafter"/>
</dbReference>
<dbReference type="PANTHER" id="PTHR42866:SF2">
    <property type="entry name" value="3-DEOXY-MANNO-OCTULOSONATE CYTIDYLYLTRANSFERASE, MITOCHONDRIAL"/>
    <property type="match status" value="1"/>
</dbReference>
<dbReference type="Pfam" id="PF02348">
    <property type="entry name" value="CTP_transf_3"/>
    <property type="match status" value="1"/>
</dbReference>
<comment type="function">
    <text evidence="5">Activates KDO (a required 8-carbon sugar) for incorporation into bacterial lipopolysaccharide in Gram-negative bacteria.</text>
</comment>
<comment type="similarity">
    <text evidence="5">Belongs to the KdsB family.</text>
</comment>
<keyword evidence="2 5" id="KW-0808">Transferase</keyword>
<dbReference type="InterPro" id="IPR004528">
    <property type="entry name" value="KdsB"/>
</dbReference>
<organism evidence="6 7">
    <name type="scientific">Maribellus comscasis</name>
    <dbReference type="NCBI Taxonomy" id="2681766"/>
    <lineage>
        <taxon>Bacteria</taxon>
        <taxon>Pseudomonadati</taxon>
        <taxon>Bacteroidota</taxon>
        <taxon>Bacteroidia</taxon>
        <taxon>Marinilabiliales</taxon>
        <taxon>Prolixibacteraceae</taxon>
        <taxon>Maribellus</taxon>
    </lineage>
</organism>
<dbReference type="HAMAP" id="MF_00057">
    <property type="entry name" value="KdsB"/>
    <property type="match status" value="1"/>
</dbReference>
<dbReference type="EC" id="2.7.7.38" evidence="5"/>
<comment type="pathway">
    <text evidence="5">Nucleotide-sugar biosynthesis; CMP-3-deoxy-D-manno-octulosonate biosynthesis; CMP-3-deoxy-D-manno-octulosonate from 3-deoxy-D-manno-octulosonate and CTP: step 1/1.</text>
</comment>
<dbReference type="UniPathway" id="UPA00358">
    <property type="reaction ID" value="UER00476"/>
</dbReference>
<dbReference type="NCBIfam" id="TIGR00466">
    <property type="entry name" value="kdsB"/>
    <property type="match status" value="1"/>
</dbReference>
<evidence type="ECO:0000256" key="2">
    <source>
        <dbReference type="ARBA" id="ARBA00022679"/>
    </source>
</evidence>
<dbReference type="NCBIfam" id="NF003952">
    <property type="entry name" value="PRK05450.1-5"/>
    <property type="match status" value="1"/>
</dbReference>
<dbReference type="Proteomes" id="UP000428260">
    <property type="component" value="Chromosome"/>
</dbReference>
<sequence>MDFVAIIPARYESSRFPGKPLAILGNKPMIQLVVENISKALDHVWVATDDARIFDAVKNFGGNAVMTSKEHQSGTDRCAEAARILAREIHFDVVVNVQGDEPFIQPEQIECLKSCFSDNTEIATLIKKIETSDELFNPNRPKVVVDDFFNALYFSRSPVPYLRGEEEQKWHVLFKYWAHIGMYAYKADVLQKITILSQGKLEKAESLEQLRWLENGFKIKVAETAHQSIGIDTPEDLQTALSFLNSTKR</sequence>
<dbReference type="Gene3D" id="3.90.550.10">
    <property type="entry name" value="Spore Coat Polysaccharide Biosynthesis Protein SpsA, Chain A"/>
    <property type="match status" value="1"/>
</dbReference>
<keyword evidence="5" id="KW-0963">Cytoplasm</keyword>
<dbReference type="NCBIfam" id="NF009905">
    <property type="entry name" value="PRK13368.1"/>
    <property type="match status" value="1"/>
</dbReference>
<dbReference type="KEGG" id="mcos:GM418_07055"/>
<dbReference type="CDD" id="cd02517">
    <property type="entry name" value="CMP-KDO-Synthetase"/>
    <property type="match status" value="1"/>
</dbReference>
<proteinExistence type="inferred from homology"/>
<gene>
    <name evidence="5 6" type="primary">kdsB</name>
    <name evidence="6" type="ORF">GM418_07055</name>
</gene>
<protein>
    <recommendedName>
        <fullName evidence="5">3-deoxy-manno-octulosonate cytidylyltransferase</fullName>
        <ecNumber evidence="5">2.7.7.38</ecNumber>
    </recommendedName>
    <alternativeName>
        <fullName evidence="5">CMP-2-keto-3-deoxyoctulosonic acid synthase</fullName>
        <shortName evidence="5">CKS</shortName>
        <shortName evidence="5">CMP-KDO synthase</shortName>
    </alternativeName>
</protein>
<dbReference type="EMBL" id="CP046401">
    <property type="protein sequence ID" value="QGY43425.1"/>
    <property type="molecule type" value="Genomic_DNA"/>
</dbReference>
<dbReference type="InterPro" id="IPR029044">
    <property type="entry name" value="Nucleotide-diphossugar_trans"/>
</dbReference>
<keyword evidence="3 5" id="KW-0548">Nucleotidyltransferase</keyword>
<dbReference type="GO" id="GO:0016020">
    <property type="term" value="C:membrane"/>
    <property type="evidence" value="ECO:0007669"/>
    <property type="project" value="UniProtKB-SubCell"/>
</dbReference>
<accession>A0A6I6JKP9</accession>
<evidence type="ECO:0000313" key="7">
    <source>
        <dbReference type="Proteomes" id="UP000428260"/>
    </source>
</evidence>
<comment type="catalytic activity">
    <reaction evidence="5">
        <text>3-deoxy-alpha-D-manno-oct-2-ulosonate + CTP = CMP-3-deoxy-beta-D-manno-octulosonate + diphosphate</text>
        <dbReference type="Rhea" id="RHEA:23448"/>
        <dbReference type="ChEBI" id="CHEBI:33019"/>
        <dbReference type="ChEBI" id="CHEBI:37563"/>
        <dbReference type="ChEBI" id="CHEBI:85986"/>
        <dbReference type="ChEBI" id="CHEBI:85987"/>
        <dbReference type="EC" id="2.7.7.38"/>
    </reaction>
</comment>
<evidence type="ECO:0000256" key="4">
    <source>
        <dbReference type="ARBA" id="ARBA00022985"/>
    </source>
</evidence>
<keyword evidence="4 5" id="KW-0448">Lipopolysaccharide biosynthesis</keyword>
<reference evidence="6 7" key="1">
    <citation type="submission" date="2019-11" db="EMBL/GenBank/DDBJ databases">
        <authorList>
            <person name="Zheng R.K."/>
            <person name="Sun C.M."/>
        </authorList>
    </citation>
    <scope>NUCLEOTIDE SEQUENCE [LARGE SCALE GENOMIC DNA]</scope>
    <source>
        <strain evidence="6 7">WC007</strain>
    </source>
</reference>